<dbReference type="STRING" id="658196.A0A397RZJ3"/>
<organism evidence="1 2">
    <name type="scientific">Glomus cerebriforme</name>
    <dbReference type="NCBI Taxonomy" id="658196"/>
    <lineage>
        <taxon>Eukaryota</taxon>
        <taxon>Fungi</taxon>
        <taxon>Fungi incertae sedis</taxon>
        <taxon>Mucoromycota</taxon>
        <taxon>Glomeromycotina</taxon>
        <taxon>Glomeromycetes</taxon>
        <taxon>Glomerales</taxon>
        <taxon>Glomeraceae</taxon>
        <taxon>Glomus</taxon>
    </lineage>
</organism>
<dbReference type="AlphaFoldDB" id="A0A397RZJ3"/>
<dbReference type="Proteomes" id="UP000265703">
    <property type="component" value="Unassembled WGS sequence"/>
</dbReference>
<comment type="caution">
    <text evidence="1">The sequence shown here is derived from an EMBL/GenBank/DDBJ whole genome shotgun (WGS) entry which is preliminary data.</text>
</comment>
<accession>A0A397RZJ3</accession>
<gene>
    <name evidence="1" type="ORF">C1645_842541</name>
</gene>
<evidence type="ECO:0000313" key="1">
    <source>
        <dbReference type="EMBL" id="RIA78712.1"/>
    </source>
</evidence>
<dbReference type="EMBL" id="QKYT01002276">
    <property type="protein sequence ID" value="RIA78712.1"/>
    <property type="molecule type" value="Genomic_DNA"/>
</dbReference>
<protein>
    <submittedName>
        <fullName evidence="1">Uncharacterized protein</fullName>
    </submittedName>
</protein>
<reference evidence="1 2" key="1">
    <citation type="submission" date="2018-06" db="EMBL/GenBank/DDBJ databases">
        <title>Comparative genomics reveals the genomic features of Rhizophagus irregularis, R. cerebriforme, R. diaphanum and Gigaspora rosea, and their symbiotic lifestyle signature.</title>
        <authorList>
            <person name="Morin E."/>
            <person name="San Clemente H."/>
            <person name="Chen E.C.H."/>
            <person name="De La Providencia I."/>
            <person name="Hainaut M."/>
            <person name="Kuo A."/>
            <person name="Kohler A."/>
            <person name="Murat C."/>
            <person name="Tang N."/>
            <person name="Roy S."/>
            <person name="Loubradou J."/>
            <person name="Henrissat B."/>
            <person name="Grigoriev I.V."/>
            <person name="Corradi N."/>
            <person name="Roux C."/>
            <person name="Martin F.M."/>
        </authorList>
    </citation>
    <scope>NUCLEOTIDE SEQUENCE [LARGE SCALE GENOMIC DNA]</scope>
    <source>
        <strain evidence="1 2">DAOM 227022</strain>
    </source>
</reference>
<sequence>MNDINDIKYKFAINLLKPVFEREEKIIFEGNGDKDDRILDVERINQFGIWKNNVSLNQKLNIYLNKIQDYAFVNYIFNSIGTYNLKDKVMEYQHILNLYNEFTIHLNYELPKLFLFELLLDLFDNYNSEIFEDNKDFYHHERS</sequence>
<evidence type="ECO:0000313" key="2">
    <source>
        <dbReference type="Proteomes" id="UP000265703"/>
    </source>
</evidence>
<keyword evidence="2" id="KW-1185">Reference proteome</keyword>
<name>A0A397RZJ3_9GLOM</name>
<proteinExistence type="predicted"/>